<name>A0A7W7T8R7_9PSEU</name>
<accession>A0A7W7T8R7</accession>
<dbReference type="EMBL" id="JACHJS010000001">
    <property type="protein sequence ID" value="MBB4968067.1"/>
    <property type="molecule type" value="Genomic_DNA"/>
</dbReference>
<comment type="caution">
    <text evidence="1">The sequence shown here is derived from an EMBL/GenBank/DDBJ whole genome shotgun (WGS) entry which is preliminary data.</text>
</comment>
<proteinExistence type="predicted"/>
<organism evidence="1 2">
    <name type="scientific">Saccharothrix violaceirubra</name>
    <dbReference type="NCBI Taxonomy" id="413306"/>
    <lineage>
        <taxon>Bacteria</taxon>
        <taxon>Bacillati</taxon>
        <taxon>Actinomycetota</taxon>
        <taxon>Actinomycetes</taxon>
        <taxon>Pseudonocardiales</taxon>
        <taxon>Pseudonocardiaceae</taxon>
        <taxon>Saccharothrix</taxon>
    </lineage>
</organism>
<gene>
    <name evidence="1" type="ORF">F4559_005426</name>
</gene>
<dbReference type="AlphaFoldDB" id="A0A7W7T8R7"/>
<sequence>MTTAKYESTLDIGPTTYRLLATADPDVVVELTGVDRAGARVAEGVLRLPASGGGPVGKVLAQVLEALTRLGAPPTTRRPANANQPWTAERDEELRAAWLAADPGAAAGGLVREIAKRLERSASAIRARLAKVGCDPDVPGRVLSGQGAALLGVQGPDQGSAQGET</sequence>
<evidence type="ECO:0000313" key="2">
    <source>
        <dbReference type="Proteomes" id="UP000542674"/>
    </source>
</evidence>
<reference evidence="1 2" key="1">
    <citation type="submission" date="2020-08" db="EMBL/GenBank/DDBJ databases">
        <title>Sequencing the genomes of 1000 actinobacteria strains.</title>
        <authorList>
            <person name="Klenk H.-P."/>
        </authorList>
    </citation>
    <scope>NUCLEOTIDE SEQUENCE [LARGE SCALE GENOMIC DNA]</scope>
    <source>
        <strain evidence="1 2">DSM 45084</strain>
    </source>
</reference>
<evidence type="ECO:0000313" key="1">
    <source>
        <dbReference type="EMBL" id="MBB4968067.1"/>
    </source>
</evidence>
<dbReference type="Proteomes" id="UP000542674">
    <property type="component" value="Unassembled WGS sequence"/>
</dbReference>
<dbReference type="RefSeq" id="WP_184673286.1">
    <property type="nucleotide sequence ID" value="NZ_BAABAI010000041.1"/>
</dbReference>
<protein>
    <submittedName>
        <fullName evidence="1">Uncharacterized protein</fullName>
    </submittedName>
</protein>
<keyword evidence="2" id="KW-1185">Reference proteome</keyword>